<dbReference type="InterPro" id="IPR011991">
    <property type="entry name" value="ArsR-like_HTH"/>
</dbReference>
<accession>A0ABV5SRU6</accession>
<dbReference type="InterPro" id="IPR036390">
    <property type="entry name" value="WH_DNA-bd_sf"/>
</dbReference>
<keyword evidence="2" id="KW-1185">Reference proteome</keyword>
<reference evidence="1 2" key="1">
    <citation type="submission" date="2024-09" db="EMBL/GenBank/DDBJ databases">
        <authorList>
            <person name="Sun Q."/>
            <person name="Mori K."/>
        </authorList>
    </citation>
    <scope>NUCLEOTIDE SEQUENCE [LARGE SCALE GENOMIC DNA]</scope>
    <source>
        <strain evidence="1 2">JCM 14321</strain>
    </source>
</reference>
<dbReference type="Proteomes" id="UP001589667">
    <property type="component" value="Unassembled WGS sequence"/>
</dbReference>
<organism evidence="1 2">
    <name type="scientific">Agromyces lapidis</name>
    <dbReference type="NCBI Taxonomy" id="279574"/>
    <lineage>
        <taxon>Bacteria</taxon>
        <taxon>Bacillati</taxon>
        <taxon>Actinomycetota</taxon>
        <taxon>Actinomycetes</taxon>
        <taxon>Micrococcales</taxon>
        <taxon>Microbacteriaceae</taxon>
        <taxon>Agromyces</taxon>
    </lineage>
</organism>
<name>A0ABV5SRU6_9MICO</name>
<dbReference type="EMBL" id="JBHMBL010000002">
    <property type="protein sequence ID" value="MFB9643070.1"/>
    <property type="molecule type" value="Genomic_DNA"/>
</dbReference>
<sequence length="211" mass="23335">MAGTTEPDPYRTLSSYSRVALLHLLQQQPAQTVVELAAAVGLHHNTTREHLQRLVDDGFVTATPEHRPSRGRPRLRYSAATGSVEERNPPAQERLRHAVERGDLLRRAVPNTADRADAGFDRDARRQIDALDDHLDRTGFEPEIDTEQLRVQLAGCPFQSMVDEHRDVVCSVHFGVIRTVLAHAGGPIEARELLPFSAPGCCTLQLAVDEG</sequence>
<dbReference type="Gene3D" id="1.10.10.10">
    <property type="entry name" value="Winged helix-like DNA-binding domain superfamily/Winged helix DNA-binding domain"/>
    <property type="match status" value="1"/>
</dbReference>
<dbReference type="RefSeq" id="WP_157422267.1">
    <property type="nucleotide sequence ID" value="NZ_BAAANI010000002.1"/>
</dbReference>
<dbReference type="InterPro" id="IPR036388">
    <property type="entry name" value="WH-like_DNA-bd_sf"/>
</dbReference>
<comment type="caution">
    <text evidence="1">The sequence shown here is derived from an EMBL/GenBank/DDBJ whole genome shotgun (WGS) entry which is preliminary data.</text>
</comment>
<gene>
    <name evidence="1" type="ORF">ACFFQV_12305</name>
</gene>
<dbReference type="Pfam" id="PF12840">
    <property type="entry name" value="HTH_20"/>
    <property type="match status" value="1"/>
</dbReference>
<evidence type="ECO:0000313" key="2">
    <source>
        <dbReference type="Proteomes" id="UP001589667"/>
    </source>
</evidence>
<dbReference type="SUPFAM" id="SSF46785">
    <property type="entry name" value="Winged helix' DNA-binding domain"/>
    <property type="match status" value="1"/>
</dbReference>
<evidence type="ECO:0000313" key="1">
    <source>
        <dbReference type="EMBL" id="MFB9643070.1"/>
    </source>
</evidence>
<proteinExistence type="predicted"/>
<dbReference type="CDD" id="cd00090">
    <property type="entry name" value="HTH_ARSR"/>
    <property type="match status" value="1"/>
</dbReference>
<protein>
    <submittedName>
        <fullName evidence="1">Helix-turn-helix transcriptional regulator</fullName>
    </submittedName>
</protein>